<accession>A0A914XYN7</accession>
<dbReference type="WBParaSite" id="PSU_v2.g12324.t1">
    <property type="protein sequence ID" value="PSU_v2.g12324.t1"/>
    <property type="gene ID" value="PSU_v2.g12324"/>
</dbReference>
<sequence length="83" mass="9618">MRKKCRLIFCEILKMKFYVFALLFFFAAIFAVNGVNIEETEAGKHGEKHEYFMGKQCWSTADCPRNQICLFPIPHHGEPGECT</sequence>
<proteinExistence type="predicted"/>
<reference evidence="2" key="1">
    <citation type="submission" date="2022-11" db="UniProtKB">
        <authorList>
            <consortium name="WormBaseParasite"/>
        </authorList>
    </citation>
    <scope>IDENTIFICATION</scope>
</reference>
<dbReference type="Proteomes" id="UP000887577">
    <property type="component" value="Unplaced"/>
</dbReference>
<evidence type="ECO:0000313" key="2">
    <source>
        <dbReference type="WBParaSite" id="PSU_v2.g12324.t1"/>
    </source>
</evidence>
<evidence type="ECO:0000313" key="1">
    <source>
        <dbReference type="Proteomes" id="UP000887577"/>
    </source>
</evidence>
<name>A0A914XYN7_9BILA</name>
<keyword evidence="1" id="KW-1185">Reference proteome</keyword>
<protein>
    <submittedName>
        <fullName evidence="2">Uncharacterized protein</fullName>
    </submittedName>
</protein>
<organism evidence="1 2">
    <name type="scientific">Panagrolaimus superbus</name>
    <dbReference type="NCBI Taxonomy" id="310955"/>
    <lineage>
        <taxon>Eukaryota</taxon>
        <taxon>Metazoa</taxon>
        <taxon>Ecdysozoa</taxon>
        <taxon>Nematoda</taxon>
        <taxon>Chromadorea</taxon>
        <taxon>Rhabditida</taxon>
        <taxon>Tylenchina</taxon>
        <taxon>Panagrolaimomorpha</taxon>
        <taxon>Panagrolaimoidea</taxon>
        <taxon>Panagrolaimidae</taxon>
        <taxon>Panagrolaimus</taxon>
    </lineage>
</organism>
<dbReference type="AlphaFoldDB" id="A0A914XYN7"/>